<name>A0A0P1BHH3_9BASI</name>
<dbReference type="GO" id="GO:0005762">
    <property type="term" value="C:mitochondrial large ribosomal subunit"/>
    <property type="evidence" value="ECO:0007669"/>
    <property type="project" value="TreeGrafter"/>
</dbReference>
<dbReference type="InterPro" id="IPR028364">
    <property type="entry name" value="Ribosomal_uL1/biogenesis"/>
</dbReference>
<keyword evidence="7" id="KW-1185">Reference proteome</keyword>
<dbReference type="Pfam" id="PF00687">
    <property type="entry name" value="Ribosomal_L1"/>
    <property type="match status" value="1"/>
</dbReference>
<dbReference type="InterPro" id="IPR023673">
    <property type="entry name" value="Ribosomal_uL1_CS"/>
</dbReference>
<dbReference type="Proteomes" id="UP000054845">
    <property type="component" value="Unassembled WGS sequence"/>
</dbReference>
<dbReference type="PANTHER" id="PTHR36427:SF3">
    <property type="entry name" value="LARGE RIBOSOMAL SUBUNIT PROTEIN UL1M"/>
    <property type="match status" value="1"/>
</dbReference>
<sequence length="355" mass="37694">MSTMLPSTSSCRSLAQRISTSSRPLFQAQSSSQITHVRSLHITASNSGKHRPGFGKNAIRKARQEVRLNRLRPDGSSPARALQEDTSRMGARGKKKREDPASLEDAFKLLTAMEVSRPFAAFEIHIATSISRGVANALRGRIALPYTTRSKPEVILIFAGEGNEAGEEARRIASSSSSAGSSSSEIIVGGQEIIPDVVSGKIAGFTKVLATPDCVGAVAKALARSLGPKGLMPNAKRGTIVETRKGMKEAIEEARGALDWKGDRQGVVRTSIARVSHPLPALRSNISSFLAAVIERASSGLGSQAASNQQGLVKGSTELAKRTPAELKKAQSIIRGVHISSTQGPGIKLDLREVY</sequence>
<evidence type="ECO:0000256" key="3">
    <source>
        <dbReference type="ARBA" id="ARBA00023274"/>
    </source>
</evidence>
<dbReference type="STRING" id="401625.A0A0P1BHH3"/>
<dbReference type="InterPro" id="IPR023674">
    <property type="entry name" value="Ribosomal_uL1-like"/>
</dbReference>
<dbReference type="InterPro" id="IPR016095">
    <property type="entry name" value="Ribosomal_uL1_3-a/b-sand"/>
</dbReference>
<dbReference type="CDD" id="cd00403">
    <property type="entry name" value="Ribosomal_L1"/>
    <property type="match status" value="1"/>
</dbReference>
<proteinExistence type="inferred from homology"/>
<reference evidence="6 7" key="1">
    <citation type="submission" date="2014-09" db="EMBL/GenBank/DDBJ databases">
        <authorList>
            <person name="Magalhaes I.L.F."/>
            <person name="Oliveira U."/>
            <person name="Santos F.R."/>
            <person name="Vidigal T.H.D.A."/>
            <person name="Brescovit A.D."/>
            <person name="Santos A.J."/>
        </authorList>
    </citation>
    <scope>NUCLEOTIDE SEQUENCE [LARGE SCALE GENOMIC DNA]</scope>
</reference>
<dbReference type="PROSITE" id="PS01199">
    <property type="entry name" value="RIBOSOMAL_L1"/>
    <property type="match status" value="1"/>
</dbReference>
<dbReference type="AlphaFoldDB" id="A0A0P1BHH3"/>
<evidence type="ECO:0000313" key="6">
    <source>
        <dbReference type="EMBL" id="CEH15696.1"/>
    </source>
</evidence>
<keyword evidence="2 4" id="KW-0689">Ribosomal protein</keyword>
<evidence type="ECO:0000313" key="7">
    <source>
        <dbReference type="Proteomes" id="UP000054845"/>
    </source>
</evidence>
<dbReference type="Gene3D" id="3.30.190.20">
    <property type="match status" value="1"/>
</dbReference>
<dbReference type="Gene3D" id="3.40.50.790">
    <property type="match status" value="1"/>
</dbReference>
<organism evidence="6 7">
    <name type="scientific">Ceraceosorus bombacis</name>
    <dbReference type="NCBI Taxonomy" id="401625"/>
    <lineage>
        <taxon>Eukaryota</taxon>
        <taxon>Fungi</taxon>
        <taxon>Dikarya</taxon>
        <taxon>Basidiomycota</taxon>
        <taxon>Ustilaginomycotina</taxon>
        <taxon>Exobasidiomycetes</taxon>
        <taxon>Ceraceosorales</taxon>
        <taxon>Ceraceosoraceae</taxon>
        <taxon>Ceraceosorus</taxon>
    </lineage>
</organism>
<dbReference type="PANTHER" id="PTHR36427">
    <property type="entry name" value="54S RIBOSOMAL PROTEIN L1, MITOCHONDRIAL"/>
    <property type="match status" value="1"/>
</dbReference>
<evidence type="ECO:0000256" key="2">
    <source>
        <dbReference type="ARBA" id="ARBA00022980"/>
    </source>
</evidence>
<comment type="similarity">
    <text evidence="1 4">Belongs to the universal ribosomal protein uL1 family.</text>
</comment>
<accession>A0A0P1BHH3</accession>
<evidence type="ECO:0000256" key="4">
    <source>
        <dbReference type="RuleBase" id="RU000659"/>
    </source>
</evidence>
<dbReference type="EMBL" id="CCYA01000272">
    <property type="protein sequence ID" value="CEH15696.1"/>
    <property type="molecule type" value="Genomic_DNA"/>
</dbReference>
<evidence type="ECO:0000256" key="5">
    <source>
        <dbReference type="SAM" id="MobiDB-lite"/>
    </source>
</evidence>
<protein>
    <recommendedName>
        <fullName evidence="4">Ribosomal protein</fullName>
    </recommendedName>
</protein>
<dbReference type="SUPFAM" id="SSF56808">
    <property type="entry name" value="Ribosomal protein L1"/>
    <property type="match status" value="1"/>
</dbReference>
<dbReference type="OrthoDB" id="1747252at2759"/>
<feature type="region of interest" description="Disordered" evidence="5">
    <location>
        <begin position="69"/>
        <end position="100"/>
    </location>
</feature>
<keyword evidence="3 4" id="KW-0687">Ribonucleoprotein</keyword>
<dbReference type="GO" id="GO:0003735">
    <property type="term" value="F:structural constituent of ribosome"/>
    <property type="evidence" value="ECO:0007669"/>
    <property type="project" value="TreeGrafter"/>
</dbReference>
<evidence type="ECO:0000256" key="1">
    <source>
        <dbReference type="ARBA" id="ARBA00010531"/>
    </source>
</evidence>